<comment type="function">
    <text evidence="5">Subunit of the V1 complex of vacuolar(H+)-ATPase (V-ATPase), a multisubunit enzyme composed of a peripheral complex (V1) that hydrolyzes ATP and a membrane integral complex (V0) that translocates protons. V-ATPase is responsible for acidifying and maintaining the pH of intracellular compartments and in some cell types, is targeted to the plasma membrane, where it is responsible for acidifying the extracellular environment. Subunit C is necessary for the assembly of the catalytic sector of the enzyme and is likely to have a specific function in its catalytic activity.</text>
</comment>
<gene>
    <name evidence="6" type="ORF">Nepgr_021492</name>
</gene>
<dbReference type="AlphaFoldDB" id="A0AAD3XXE8"/>
<organism evidence="6 7">
    <name type="scientific">Nepenthes gracilis</name>
    <name type="common">Slender pitcher plant</name>
    <dbReference type="NCBI Taxonomy" id="150966"/>
    <lineage>
        <taxon>Eukaryota</taxon>
        <taxon>Viridiplantae</taxon>
        <taxon>Streptophyta</taxon>
        <taxon>Embryophyta</taxon>
        <taxon>Tracheophyta</taxon>
        <taxon>Spermatophyta</taxon>
        <taxon>Magnoliopsida</taxon>
        <taxon>eudicotyledons</taxon>
        <taxon>Gunneridae</taxon>
        <taxon>Pentapetalae</taxon>
        <taxon>Caryophyllales</taxon>
        <taxon>Nepenthaceae</taxon>
        <taxon>Nepenthes</taxon>
    </lineage>
</organism>
<proteinExistence type="inferred from homology"/>
<keyword evidence="4 5" id="KW-0406">Ion transport</keyword>
<protein>
    <recommendedName>
        <fullName evidence="5">V-type proton ATPase subunit C</fullName>
    </recommendedName>
</protein>
<evidence type="ECO:0000256" key="2">
    <source>
        <dbReference type="ARBA" id="ARBA00022448"/>
    </source>
</evidence>
<dbReference type="Proteomes" id="UP001279734">
    <property type="component" value="Unassembled WGS sequence"/>
</dbReference>
<evidence type="ECO:0000256" key="4">
    <source>
        <dbReference type="ARBA" id="ARBA00023065"/>
    </source>
</evidence>
<dbReference type="GO" id="GO:0046961">
    <property type="term" value="F:proton-transporting ATPase activity, rotational mechanism"/>
    <property type="evidence" value="ECO:0007669"/>
    <property type="project" value="InterPro"/>
</dbReference>
<comment type="caution">
    <text evidence="6">The sequence shown here is derived from an EMBL/GenBank/DDBJ whole genome shotgun (WGS) entry which is preliminary data.</text>
</comment>
<comment type="subunit">
    <text evidence="5">V-ATPase is a heteromultimeric enzyme composed of a peripheral catalytic V1 complex (components A to H) attached to an integral membrane V0 proton pore complex.</text>
</comment>
<reference evidence="6" key="1">
    <citation type="submission" date="2023-05" db="EMBL/GenBank/DDBJ databases">
        <title>Nepenthes gracilis genome sequencing.</title>
        <authorList>
            <person name="Fukushima K."/>
        </authorList>
    </citation>
    <scope>NUCLEOTIDE SEQUENCE</scope>
    <source>
        <strain evidence="6">SING2019-196</strain>
    </source>
</reference>
<dbReference type="InterPro" id="IPR004907">
    <property type="entry name" value="ATPase_V1-cplx_csu"/>
</dbReference>
<name>A0AAD3XXE8_NEPGR</name>
<dbReference type="EMBL" id="BSYO01000021">
    <property type="protein sequence ID" value="GMH19651.1"/>
    <property type="molecule type" value="Genomic_DNA"/>
</dbReference>
<keyword evidence="3 5" id="KW-0375">Hydrogen ion transport</keyword>
<dbReference type="InterPro" id="IPR036132">
    <property type="entry name" value="Vac_ATP_synth_c_sf"/>
</dbReference>
<dbReference type="GO" id="GO:0033180">
    <property type="term" value="C:proton-transporting V-type ATPase, V1 domain"/>
    <property type="evidence" value="ECO:0007669"/>
    <property type="project" value="InterPro"/>
</dbReference>
<dbReference type="SUPFAM" id="SSF118203">
    <property type="entry name" value="Vacuolar ATP synthase subunit C"/>
    <property type="match status" value="1"/>
</dbReference>
<evidence type="ECO:0000256" key="5">
    <source>
        <dbReference type="RuleBase" id="RU364010"/>
    </source>
</evidence>
<evidence type="ECO:0000313" key="6">
    <source>
        <dbReference type="EMBL" id="GMH19651.1"/>
    </source>
</evidence>
<dbReference type="Pfam" id="PF03223">
    <property type="entry name" value="V-ATPase_C"/>
    <property type="match status" value="1"/>
</dbReference>
<accession>A0AAD3XXE8</accession>
<keyword evidence="7" id="KW-1185">Reference proteome</keyword>
<evidence type="ECO:0000256" key="1">
    <source>
        <dbReference type="ARBA" id="ARBA00006138"/>
    </source>
</evidence>
<dbReference type="Gene3D" id="1.20.1460.10">
    <property type="entry name" value="subunit c (vma5p) of the yeast v-atpase, domain 2"/>
    <property type="match status" value="1"/>
</dbReference>
<comment type="similarity">
    <text evidence="1 5">Belongs to the V-ATPase C subunit family.</text>
</comment>
<evidence type="ECO:0000313" key="7">
    <source>
        <dbReference type="Proteomes" id="UP001279734"/>
    </source>
</evidence>
<keyword evidence="2 5" id="KW-0813">Transport</keyword>
<evidence type="ECO:0000256" key="3">
    <source>
        <dbReference type="ARBA" id="ARBA00022781"/>
    </source>
</evidence>
<sequence length="101" mass="11559">MGRHGFIRAAGDARALPGMFASVLRFVWDQVKYPTMSPLWEIVDSILGFVTKVEDDLKVMVLSYWYMWFSSIFHLSFQCRSCPVFCIRSSSILSPNLLSSL</sequence>